<evidence type="ECO:0000256" key="3">
    <source>
        <dbReference type="PROSITE-ProRule" id="PRU00023"/>
    </source>
</evidence>
<dbReference type="EMBL" id="JAACXV010013643">
    <property type="protein sequence ID" value="KAF7272939.1"/>
    <property type="molecule type" value="Genomic_DNA"/>
</dbReference>
<dbReference type="Pfam" id="PF12796">
    <property type="entry name" value="Ank_2"/>
    <property type="match status" value="2"/>
</dbReference>
<dbReference type="Pfam" id="PF13637">
    <property type="entry name" value="Ank_4"/>
    <property type="match status" value="1"/>
</dbReference>
<name>A0A834MCG4_RHYFE</name>
<dbReference type="InterPro" id="IPR036770">
    <property type="entry name" value="Ankyrin_rpt-contain_sf"/>
</dbReference>
<dbReference type="AlphaFoldDB" id="A0A834MCG4"/>
<feature type="repeat" description="ANK" evidence="3">
    <location>
        <begin position="44"/>
        <end position="76"/>
    </location>
</feature>
<dbReference type="Proteomes" id="UP000625711">
    <property type="component" value="Unassembled WGS sequence"/>
</dbReference>
<dbReference type="PROSITE" id="PS50088">
    <property type="entry name" value="ANK_REPEAT"/>
    <property type="match status" value="5"/>
</dbReference>
<evidence type="ECO:0000313" key="5">
    <source>
        <dbReference type="Proteomes" id="UP000625711"/>
    </source>
</evidence>
<dbReference type="SMART" id="SM00248">
    <property type="entry name" value="ANK"/>
    <property type="match status" value="9"/>
</dbReference>
<dbReference type="SUPFAM" id="SSF48403">
    <property type="entry name" value="Ankyrin repeat"/>
    <property type="match status" value="1"/>
</dbReference>
<comment type="caution">
    <text evidence="4">The sequence shown here is derived from an EMBL/GenBank/DDBJ whole genome shotgun (WGS) entry which is preliminary data.</text>
</comment>
<protein>
    <submittedName>
        <fullName evidence="4">Uncharacterized protein</fullName>
    </submittedName>
</protein>
<evidence type="ECO:0000313" key="4">
    <source>
        <dbReference type="EMBL" id="KAF7272939.1"/>
    </source>
</evidence>
<gene>
    <name evidence="4" type="ORF">GWI33_014312</name>
</gene>
<dbReference type="InterPro" id="IPR002110">
    <property type="entry name" value="Ankyrin_rpt"/>
</dbReference>
<keyword evidence="5" id="KW-1185">Reference proteome</keyword>
<dbReference type="OrthoDB" id="6739670at2759"/>
<dbReference type="PROSITE" id="PS50297">
    <property type="entry name" value="ANK_REP_REGION"/>
    <property type="match status" value="3"/>
</dbReference>
<dbReference type="PANTHER" id="PTHR24171:SF8">
    <property type="entry name" value="BRCA1-ASSOCIATED RING DOMAIN PROTEIN 1"/>
    <property type="match status" value="1"/>
</dbReference>
<organism evidence="4 5">
    <name type="scientific">Rhynchophorus ferrugineus</name>
    <name type="common">Red palm weevil</name>
    <name type="synonym">Curculio ferrugineus</name>
    <dbReference type="NCBI Taxonomy" id="354439"/>
    <lineage>
        <taxon>Eukaryota</taxon>
        <taxon>Metazoa</taxon>
        <taxon>Ecdysozoa</taxon>
        <taxon>Arthropoda</taxon>
        <taxon>Hexapoda</taxon>
        <taxon>Insecta</taxon>
        <taxon>Pterygota</taxon>
        <taxon>Neoptera</taxon>
        <taxon>Endopterygota</taxon>
        <taxon>Coleoptera</taxon>
        <taxon>Polyphaga</taxon>
        <taxon>Cucujiformia</taxon>
        <taxon>Curculionidae</taxon>
        <taxon>Dryophthorinae</taxon>
        <taxon>Rhynchophorus</taxon>
    </lineage>
</organism>
<dbReference type="PRINTS" id="PR01415">
    <property type="entry name" value="ANKYRIN"/>
</dbReference>
<keyword evidence="1" id="KW-0677">Repeat</keyword>
<proteinExistence type="predicted"/>
<dbReference type="Gene3D" id="1.25.40.20">
    <property type="entry name" value="Ankyrin repeat-containing domain"/>
    <property type="match status" value="4"/>
</dbReference>
<accession>A0A834MCG4</accession>
<evidence type="ECO:0000256" key="2">
    <source>
        <dbReference type="ARBA" id="ARBA00023043"/>
    </source>
</evidence>
<keyword evidence="2 3" id="KW-0040">ANK repeat</keyword>
<feature type="repeat" description="ANK" evidence="3">
    <location>
        <begin position="77"/>
        <end position="109"/>
    </location>
</feature>
<feature type="repeat" description="ANK" evidence="3">
    <location>
        <begin position="110"/>
        <end position="142"/>
    </location>
</feature>
<dbReference type="PANTHER" id="PTHR24171">
    <property type="entry name" value="ANKYRIN REPEAT DOMAIN-CONTAINING PROTEIN 39-RELATED"/>
    <property type="match status" value="1"/>
</dbReference>
<evidence type="ECO:0000256" key="1">
    <source>
        <dbReference type="ARBA" id="ARBA00022737"/>
    </source>
</evidence>
<feature type="repeat" description="ANK" evidence="3">
    <location>
        <begin position="242"/>
        <end position="274"/>
    </location>
</feature>
<reference evidence="4" key="1">
    <citation type="submission" date="2020-08" db="EMBL/GenBank/DDBJ databases">
        <title>Genome sequencing and assembly of the red palm weevil Rhynchophorus ferrugineus.</title>
        <authorList>
            <person name="Dias G.B."/>
            <person name="Bergman C.M."/>
            <person name="Manee M."/>
        </authorList>
    </citation>
    <scope>NUCLEOTIDE SEQUENCE</scope>
    <source>
        <strain evidence="4">AA-2017</strain>
        <tissue evidence="4">Whole larva</tissue>
    </source>
</reference>
<feature type="repeat" description="ANK" evidence="3">
    <location>
        <begin position="143"/>
        <end position="175"/>
    </location>
</feature>
<sequence length="397" mass="44052">METAFSFMDFDLHEVAANGCFSILLVALDNLHLYKFDVDRPDDQGNVLLHYAVENDSTETVEKLLHLKANCDIPNAKGDTPLHLACFHGHLNMVKLLVHHGSTINAADHNGETPIFKAIRGKHLPITKYLISLGADVTCRNISNENILHIAACTNDDQTLQLLLLEGFDVNKTNDCGPTPLELAITNGAFNAVKLLWNVSAGYMIRDIRNCSLLHLAVIYNQPETCMWLISQNIDVNAGDVNGSTALHYAADTNRADILKYLLQNGANIDQKDEDDYTALHVAAAHSSSIPTLEILLRYRARIDCETVNGDLPLHRAAACGNEKAIQLLFNNELILRRNKSGLTPALIAKECGQSSAVYILEKLLLKERKYRSVSIRKKVSFAKSNPLMTSRELFKI</sequence>